<proteinExistence type="predicted"/>
<dbReference type="Gramene" id="TraesCS1D03G0017400.1">
    <property type="protein sequence ID" value="TraesCS1D03G0017400.1.CDS1"/>
    <property type="gene ID" value="TraesCS1D03G0017400"/>
</dbReference>
<evidence type="ECO:0000313" key="2">
    <source>
        <dbReference type="Proteomes" id="UP000019116"/>
    </source>
</evidence>
<reference evidence="1" key="2">
    <citation type="submission" date="2018-10" db="UniProtKB">
        <authorList>
            <consortium name="EnsemblPlants"/>
        </authorList>
    </citation>
    <scope>IDENTIFICATION</scope>
</reference>
<dbReference type="Gramene" id="TraesRN1D0100017900.1">
    <property type="protein sequence ID" value="TraesRN1D0100017900.1"/>
    <property type="gene ID" value="TraesRN1D0100017900"/>
</dbReference>
<dbReference type="Gramene" id="TraesCS1D02G008472.1">
    <property type="protein sequence ID" value="TraesCS1D02G008472.1.cds1"/>
    <property type="gene ID" value="TraesCS1D02G008472"/>
</dbReference>
<dbReference type="Proteomes" id="UP000019116">
    <property type="component" value="Chromosome 1D"/>
</dbReference>
<accession>A0A3B5ZMB7</accession>
<dbReference type="AlphaFoldDB" id="A0A3B5ZMB7"/>
<organism evidence="1">
    <name type="scientific">Triticum aestivum</name>
    <name type="common">Wheat</name>
    <dbReference type="NCBI Taxonomy" id="4565"/>
    <lineage>
        <taxon>Eukaryota</taxon>
        <taxon>Viridiplantae</taxon>
        <taxon>Streptophyta</taxon>
        <taxon>Embryophyta</taxon>
        <taxon>Tracheophyta</taxon>
        <taxon>Spermatophyta</taxon>
        <taxon>Magnoliopsida</taxon>
        <taxon>Liliopsida</taxon>
        <taxon>Poales</taxon>
        <taxon>Poaceae</taxon>
        <taxon>BOP clade</taxon>
        <taxon>Pooideae</taxon>
        <taxon>Triticodae</taxon>
        <taxon>Triticeae</taxon>
        <taxon>Triticinae</taxon>
        <taxon>Triticum</taxon>
    </lineage>
</organism>
<keyword evidence="2" id="KW-1185">Reference proteome</keyword>
<dbReference type="EnsemblPlants" id="TraesCS1D02G008472.1">
    <property type="protein sequence ID" value="TraesCS1D02G008472.1.cds1"/>
    <property type="gene ID" value="TraesCS1D02G008472"/>
</dbReference>
<dbReference type="OrthoDB" id="6161812at2759"/>
<reference evidence="1" key="1">
    <citation type="submission" date="2018-08" db="EMBL/GenBank/DDBJ databases">
        <authorList>
            <person name="Rossello M."/>
        </authorList>
    </citation>
    <scope>NUCLEOTIDE SEQUENCE [LARGE SCALE GENOMIC DNA]</scope>
    <source>
        <strain evidence="1">cv. Chinese Spring</strain>
    </source>
</reference>
<name>A0A3B5ZMB7_WHEAT</name>
<protein>
    <submittedName>
        <fullName evidence="1">Uncharacterized protein</fullName>
    </submittedName>
</protein>
<dbReference type="Gramene" id="TraesROB_scaffold_062607_01G000100.1">
    <property type="protein sequence ID" value="TraesROB_scaffold_062607_01G000100.1"/>
    <property type="gene ID" value="TraesROB_scaffold_062607_01G000100"/>
</dbReference>
<sequence>MLSFFWRAKIEITRDYNKCTLQCGILLKNKYTLYKGMEGVINQAFPKGGHGSGIVTTTQIEDIAVACCCYHSEHVFEMKPLDDDHSKKLT</sequence>
<evidence type="ECO:0000313" key="1">
    <source>
        <dbReference type="EnsemblPlants" id="TraesCS1D02G008472.1.cds1"/>
    </source>
</evidence>
<dbReference type="STRING" id="4565.A0A3B5ZMB7"/>
<dbReference type="Gramene" id="TraesWEE_scaffold_049926_01G000100.1">
    <property type="protein sequence ID" value="TraesWEE_scaffold_049926_01G000100.1"/>
    <property type="gene ID" value="TraesWEE_scaffold_049926_01G000100"/>
</dbReference>